<dbReference type="RefSeq" id="WP_093428158.1">
    <property type="nucleotide sequence ID" value="NZ_FOMJ01000004.1"/>
</dbReference>
<feature type="chain" id="PRO_5011600551" evidence="2">
    <location>
        <begin position="20"/>
        <end position="148"/>
    </location>
</feature>
<sequence>MRRLLLAAGLALTAPMAGAADFTFTVPVEADRLMKAVDRLQITCAVEDADEVVLGRERREVRVEGGTFQEEVTVEVDTDPGQDPTAAATYACTLRLRDASGFRYYQPAVDNEELPVWARPRPGSEPVVTVEGELGGDGGADAQGGEDE</sequence>
<feature type="region of interest" description="Disordered" evidence="1">
    <location>
        <begin position="116"/>
        <end position="148"/>
    </location>
</feature>
<dbReference type="Proteomes" id="UP000198611">
    <property type="component" value="Unassembled WGS sequence"/>
</dbReference>
<protein>
    <submittedName>
        <fullName evidence="3">Uncharacterized protein</fullName>
    </submittedName>
</protein>
<keyword evidence="2" id="KW-0732">Signal</keyword>
<accession>A0A1I1RNB7</accession>
<keyword evidence="4" id="KW-1185">Reference proteome</keyword>
<dbReference type="EMBL" id="FOMJ01000004">
    <property type="protein sequence ID" value="SFD35794.1"/>
    <property type="molecule type" value="Genomic_DNA"/>
</dbReference>
<proteinExistence type="predicted"/>
<evidence type="ECO:0000313" key="3">
    <source>
        <dbReference type="EMBL" id="SFD35794.1"/>
    </source>
</evidence>
<name>A0A1I1RNB7_9GAMM</name>
<feature type="signal peptide" evidence="2">
    <location>
        <begin position="1"/>
        <end position="19"/>
    </location>
</feature>
<organism evidence="3 4">
    <name type="scientific">Thiohalospira halophila DSM 15071</name>
    <dbReference type="NCBI Taxonomy" id="1123397"/>
    <lineage>
        <taxon>Bacteria</taxon>
        <taxon>Pseudomonadati</taxon>
        <taxon>Pseudomonadota</taxon>
        <taxon>Gammaproteobacteria</taxon>
        <taxon>Thiohalospirales</taxon>
        <taxon>Thiohalospiraceae</taxon>
        <taxon>Thiohalospira</taxon>
    </lineage>
</organism>
<evidence type="ECO:0000313" key="4">
    <source>
        <dbReference type="Proteomes" id="UP000198611"/>
    </source>
</evidence>
<gene>
    <name evidence="3" type="ORF">SAMN05660831_01515</name>
</gene>
<evidence type="ECO:0000256" key="2">
    <source>
        <dbReference type="SAM" id="SignalP"/>
    </source>
</evidence>
<reference evidence="3 4" key="1">
    <citation type="submission" date="2016-10" db="EMBL/GenBank/DDBJ databases">
        <authorList>
            <person name="de Groot N.N."/>
        </authorList>
    </citation>
    <scope>NUCLEOTIDE SEQUENCE [LARGE SCALE GENOMIC DNA]</scope>
    <source>
        <strain evidence="3 4">HL3</strain>
    </source>
</reference>
<dbReference type="STRING" id="1123397.SAMN05660831_01515"/>
<dbReference type="AlphaFoldDB" id="A0A1I1RNB7"/>
<evidence type="ECO:0000256" key="1">
    <source>
        <dbReference type="SAM" id="MobiDB-lite"/>
    </source>
</evidence>
<feature type="compositionally biased region" description="Gly residues" evidence="1">
    <location>
        <begin position="133"/>
        <end position="142"/>
    </location>
</feature>